<dbReference type="PANTHER" id="PTHR11096">
    <property type="entry name" value="RNA 3' TERMINAL PHOSPHATE CYCLASE"/>
    <property type="match status" value="1"/>
</dbReference>
<reference evidence="10" key="3">
    <citation type="submission" date="2016-03" db="UniProtKB">
        <authorList>
            <consortium name="EnsemblProtists"/>
        </authorList>
    </citation>
    <scope>IDENTIFICATION</scope>
</reference>
<dbReference type="KEGG" id="gtt:GUITHDRAFT_162235"/>
<dbReference type="InterPro" id="IPR017770">
    <property type="entry name" value="RNA3'_term_phos_cyc_type_1"/>
</dbReference>
<dbReference type="InterPro" id="IPR013791">
    <property type="entry name" value="RNA3'-term_phos_cycl_insert"/>
</dbReference>
<dbReference type="OrthoDB" id="25029at2759"/>
<reference evidence="9 11" key="1">
    <citation type="journal article" date="2012" name="Nature">
        <title>Algal genomes reveal evolutionary mosaicism and the fate of nucleomorphs.</title>
        <authorList>
            <consortium name="DOE Joint Genome Institute"/>
            <person name="Curtis B.A."/>
            <person name="Tanifuji G."/>
            <person name="Burki F."/>
            <person name="Gruber A."/>
            <person name="Irimia M."/>
            <person name="Maruyama S."/>
            <person name="Arias M.C."/>
            <person name="Ball S.G."/>
            <person name="Gile G.H."/>
            <person name="Hirakawa Y."/>
            <person name="Hopkins J.F."/>
            <person name="Kuo A."/>
            <person name="Rensing S.A."/>
            <person name="Schmutz J."/>
            <person name="Symeonidi A."/>
            <person name="Elias M."/>
            <person name="Eveleigh R.J."/>
            <person name="Herman E.K."/>
            <person name="Klute M.J."/>
            <person name="Nakayama T."/>
            <person name="Obornik M."/>
            <person name="Reyes-Prieto A."/>
            <person name="Armbrust E.V."/>
            <person name="Aves S.J."/>
            <person name="Beiko R.G."/>
            <person name="Coutinho P."/>
            <person name="Dacks J.B."/>
            <person name="Durnford D.G."/>
            <person name="Fast N.M."/>
            <person name="Green B.R."/>
            <person name="Grisdale C.J."/>
            <person name="Hempel F."/>
            <person name="Henrissat B."/>
            <person name="Hoppner M.P."/>
            <person name="Ishida K."/>
            <person name="Kim E."/>
            <person name="Koreny L."/>
            <person name="Kroth P.G."/>
            <person name="Liu Y."/>
            <person name="Malik S.B."/>
            <person name="Maier U.G."/>
            <person name="McRose D."/>
            <person name="Mock T."/>
            <person name="Neilson J.A."/>
            <person name="Onodera N.T."/>
            <person name="Poole A.M."/>
            <person name="Pritham E.J."/>
            <person name="Richards T.A."/>
            <person name="Rocap G."/>
            <person name="Roy S.W."/>
            <person name="Sarai C."/>
            <person name="Schaack S."/>
            <person name="Shirato S."/>
            <person name="Slamovits C.H."/>
            <person name="Spencer D.F."/>
            <person name="Suzuki S."/>
            <person name="Worden A.Z."/>
            <person name="Zauner S."/>
            <person name="Barry K."/>
            <person name="Bell C."/>
            <person name="Bharti A.K."/>
            <person name="Crow J.A."/>
            <person name="Grimwood J."/>
            <person name="Kramer R."/>
            <person name="Lindquist E."/>
            <person name="Lucas S."/>
            <person name="Salamov A."/>
            <person name="McFadden G.I."/>
            <person name="Lane C.E."/>
            <person name="Keeling P.J."/>
            <person name="Gray M.W."/>
            <person name="Grigoriev I.V."/>
            <person name="Archibald J.M."/>
        </authorList>
    </citation>
    <scope>NUCLEOTIDE SEQUENCE</scope>
    <source>
        <strain evidence="9 11">CCMP2712</strain>
    </source>
</reference>
<dbReference type="Gene3D" id="3.65.10.20">
    <property type="entry name" value="RNA 3'-terminal phosphate cyclase domain"/>
    <property type="match status" value="1"/>
</dbReference>
<dbReference type="EnsemblProtists" id="EKX49068">
    <property type="protein sequence ID" value="EKX49068"/>
    <property type="gene ID" value="GUITHDRAFT_162235"/>
</dbReference>
<dbReference type="InterPro" id="IPR020719">
    <property type="entry name" value="RNA3'_term_phos_cycl-like_CS"/>
</dbReference>
<keyword evidence="3" id="KW-0436">Ligase</keyword>
<dbReference type="InterPro" id="IPR037136">
    <property type="entry name" value="RNA3'_phos_cyclase_dom_sf"/>
</dbReference>
<dbReference type="InterPro" id="IPR036553">
    <property type="entry name" value="RPTC_insert"/>
</dbReference>
<sequence>MLIDGSKMEGGGQVVRVASAISALLGISIRINKIRAGRSKPGLAAQHAAGLKLVAALCSGVLQDCKIGSDSILLEPRKISSGTSFMADAVTAGSCTLLLQSVLPCCVVRDDERAIHVVLRGGTNVAFSPPIDYTIHVALPLMRRLTGMEASVSLKRRGFFPRGGGEITLTVSPKERLAAFRMLERGDVVELQGIVLGSEQTLKELQSSLLQTLREEPALGNLSLQLSQEVIAASVSSAAVVIWAKTEGGCVLGASALSEKRVNPHQLAGQAVESLRESLSHGGCVDEHMQDQANSFASSCA</sequence>
<proteinExistence type="inferred from homology"/>
<keyword evidence="11" id="KW-1185">Reference proteome</keyword>
<dbReference type="GO" id="GO:0005524">
    <property type="term" value="F:ATP binding"/>
    <property type="evidence" value="ECO:0007669"/>
    <property type="project" value="UniProtKB-KW"/>
</dbReference>
<evidence type="ECO:0000259" key="8">
    <source>
        <dbReference type="Pfam" id="PF05189"/>
    </source>
</evidence>
<evidence type="ECO:0000256" key="5">
    <source>
        <dbReference type="ARBA" id="ARBA00024481"/>
    </source>
</evidence>
<reference evidence="11" key="2">
    <citation type="submission" date="2012-11" db="EMBL/GenBank/DDBJ databases">
        <authorList>
            <person name="Kuo A."/>
            <person name="Curtis B.A."/>
            <person name="Tanifuji G."/>
            <person name="Burki F."/>
            <person name="Gruber A."/>
            <person name="Irimia M."/>
            <person name="Maruyama S."/>
            <person name="Arias M.C."/>
            <person name="Ball S.G."/>
            <person name="Gile G.H."/>
            <person name="Hirakawa Y."/>
            <person name="Hopkins J.F."/>
            <person name="Rensing S.A."/>
            <person name="Schmutz J."/>
            <person name="Symeonidi A."/>
            <person name="Elias M."/>
            <person name="Eveleigh R.J."/>
            <person name="Herman E.K."/>
            <person name="Klute M.J."/>
            <person name="Nakayama T."/>
            <person name="Obornik M."/>
            <person name="Reyes-Prieto A."/>
            <person name="Armbrust E.V."/>
            <person name="Aves S.J."/>
            <person name="Beiko R.G."/>
            <person name="Coutinho P."/>
            <person name="Dacks J.B."/>
            <person name="Durnford D.G."/>
            <person name="Fast N.M."/>
            <person name="Green B.R."/>
            <person name="Grisdale C."/>
            <person name="Hempe F."/>
            <person name="Henrissat B."/>
            <person name="Hoppner M.P."/>
            <person name="Ishida K.-I."/>
            <person name="Kim E."/>
            <person name="Koreny L."/>
            <person name="Kroth P.G."/>
            <person name="Liu Y."/>
            <person name="Malik S.-B."/>
            <person name="Maier U.G."/>
            <person name="McRose D."/>
            <person name="Mock T."/>
            <person name="Neilson J.A."/>
            <person name="Onodera N.T."/>
            <person name="Poole A.M."/>
            <person name="Pritham E.J."/>
            <person name="Richards T.A."/>
            <person name="Rocap G."/>
            <person name="Roy S.W."/>
            <person name="Sarai C."/>
            <person name="Schaack S."/>
            <person name="Shirato S."/>
            <person name="Slamovits C.H."/>
            <person name="Spencer D.F."/>
            <person name="Suzuki S."/>
            <person name="Worden A.Z."/>
            <person name="Zauner S."/>
            <person name="Barry K."/>
            <person name="Bell C."/>
            <person name="Bharti A.K."/>
            <person name="Crow J.A."/>
            <person name="Grimwood J."/>
            <person name="Kramer R."/>
            <person name="Lindquist E."/>
            <person name="Lucas S."/>
            <person name="Salamov A."/>
            <person name="McFadden G.I."/>
            <person name="Lane C.E."/>
            <person name="Keeling P.J."/>
            <person name="Gray M.W."/>
            <person name="Grigoriev I.V."/>
            <person name="Archibald J.M."/>
        </authorList>
    </citation>
    <scope>NUCLEOTIDE SEQUENCE</scope>
    <source>
        <strain evidence="11">CCMP2712</strain>
    </source>
</reference>
<comment type="catalytic activity">
    <reaction evidence="5">
        <text>a 3'-end 3'-phospho-ribonucleotide-RNA + ATP = a 3'-end 2',3'-cyclophospho-ribonucleotide-RNA + AMP + diphosphate</text>
        <dbReference type="Rhea" id="RHEA:23976"/>
        <dbReference type="Rhea" id="RHEA-COMP:10463"/>
        <dbReference type="Rhea" id="RHEA-COMP:10464"/>
        <dbReference type="ChEBI" id="CHEBI:30616"/>
        <dbReference type="ChEBI" id="CHEBI:33019"/>
        <dbReference type="ChEBI" id="CHEBI:83062"/>
        <dbReference type="ChEBI" id="CHEBI:83064"/>
        <dbReference type="ChEBI" id="CHEBI:456215"/>
        <dbReference type="EC" id="6.5.1.4"/>
    </reaction>
</comment>
<evidence type="ECO:0000259" key="7">
    <source>
        <dbReference type="Pfam" id="PF01137"/>
    </source>
</evidence>
<feature type="binding site" evidence="6">
    <location>
        <position position="100"/>
    </location>
    <ligand>
        <name>ATP</name>
        <dbReference type="ChEBI" id="CHEBI:30616"/>
    </ligand>
</feature>
<dbReference type="Proteomes" id="UP000011087">
    <property type="component" value="Unassembled WGS sequence"/>
</dbReference>
<dbReference type="InterPro" id="IPR023797">
    <property type="entry name" value="RNA3'_phos_cyclase_dom"/>
</dbReference>
<dbReference type="SUPFAM" id="SSF55205">
    <property type="entry name" value="EPT/RTPC-like"/>
    <property type="match status" value="1"/>
</dbReference>
<dbReference type="RefSeq" id="XP_005836048.1">
    <property type="nucleotide sequence ID" value="XM_005835991.1"/>
</dbReference>
<dbReference type="eggNOG" id="KOG3980">
    <property type="taxonomic scope" value="Eukaryota"/>
</dbReference>
<feature type="domain" description="RNA 3'-terminal phosphate cyclase insert" evidence="8">
    <location>
        <begin position="184"/>
        <end position="279"/>
    </location>
</feature>
<dbReference type="HOGENOM" id="CLU_027882_0_0_1"/>
<dbReference type="GO" id="GO:0003963">
    <property type="term" value="F:RNA-3'-phosphate cyclase activity"/>
    <property type="evidence" value="ECO:0007669"/>
    <property type="project" value="UniProtKB-EC"/>
</dbReference>
<dbReference type="OMA" id="WSPPIDY"/>
<dbReference type="Gene3D" id="3.30.360.20">
    <property type="entry name" value="RNA 3'-terminal phosphate cyclase, insert domain"/>
    <property type="match status" value="1"/>
</dbReference>
<comment type="similarity">
    <text evidence="1">Belongs to the RNA 3'-terminal cyclase family. Type 1 subfamily.</text>
</comment>
<dbReference type="Pfam" id="PF05189">
    <property type="entry name" value="RTC_insert"/>
    <property type="match status" value="1"/>
</dbReference>
<dbReference type="PROSITE" id="PS01287">
    <property type="entry name" value="RTC"/>
    <property type="match status" value="1"/>
</dbReference>
<dbReference type="Pfam" id="PF01137">
    <property type="entry name" value="RTC"/>
    <property type="match status" value="1"/>
</dbReference>
<evidence type="ECO:0000313" key="9">
    <source>
        <dbReference type="EMBL" id="EKX49068.1"/>
    </source>
</evidence>
<accession>L1JKL1</accession>
<evidence type="ECO:0000256" key="3">
    <source>
        <dbReference type="ARBA" id="ARBA00022598"/>
    </source>
</evidence>
<dbReference type="PaxDb" id="55529-EKX49068"/>
<evidence type="ECO:0000256" key="4">
    <source>
        <dbReference type="ARBA" id="ARBA00022741"/>
    </source>
</evidence>
<dbReference type="PIRSF" id="PIRSF005378">
    <property type="entry name" value="RNA3'_term_phos_cycl_euk"/>
    <property type="match status" value="1"/>
</dbReference>
<organism evidence="9">
    <name type="scientific">Guillardia theta (strain CCMP2712)</name>
    <name type="common">Cryptophyte</name>
    <dbReference type="NCBI Taxonomy" id="905079"/>
    <lineage>
        <taxon>Eukaryota</taxon>
        <taxon>Cryptophyceae</taxon>
        <taxon>Pyrenomonadales</taxon>
        <taxon>Geminigeraceae</taxon>
        <taxon>Guillardia</taxon>
    </lineage>
</organism>
<feature type="binding site" evidence="6">
    <location>
        <begin position="288"/>
        <end position="292"/>
    </location>
    <ligand>
        <name>ATP</name>
        <dbReference type="ChEBI" id="CHEBI:30616"/>
    </ligand>
</feature>
<evidence type="ECO:0000256" key="2">
    <source>
        <dbReference type="ARBA" id="ARBA00012725"/>
    </source>
</evidence>
<keyword evidence="6" id="KW-0067">ATP-binding</keyword>
<dbReference type="EMBL" id="JH992983">
    <property type="protein sequence ID" value="EKX49068.1"/>
    <property type="molecule type" value="Genomic_DNA"/>
</dbReference>
<dbReference type="GO" id="GO:0006396">
    <property type="term" value="P:RNA processing"/>
    <property type="evidence" value="ECO:0007669"/>
    <property type="project" value="InterPro"/>
</dbReference>
<dbReference type="STRING" id="905079.L1JKL1"/>
<dbReference type="AlphaFoldDB" id="L1JKL1"/>
<evidence type="ECO:0000313" key="11">
    <source>
        <dbReference type="Proteomes" id="UP000011087"/>
    </source>
</evidence>
<name>L1JKL1_GUITC</name>
<feature type="domain" description="RNA 3'-terminal phosphate cyclase" evidence="7">
    <location>
        <begin position="8"/>
        <end position="296"/>
    </location>
</feature>
<dbReference type="InterPro" id="IPR013792">
    <property type="entry name" value="RNA3'P_cycl/enolpyr_Trfase_a/b"/>
</dbReference>
<dbReference type="GO" id="GO:0005634">
    <property type="term" value="C:nucleus"/>
    <property type="evidence" value="ECO:0007669"/>
    <property type="project" value="TreeGrafter"/>
</dbReference>
<protein>
    <recommendedName>
        <fullName evidence="2">RNA 3'-terminal-phosphate cyclase (ATP)</fullName>
        <ecNumber evidence="2">6.5.1.4</ecNumber>
    </recommendedName>
</protein>
<dbReference type="GeneID" id="17305706"/>
<dbReference type="PANTHER" id="PTHR11096:SF0">
    <property type="entry name" value="RNA 3'-TERMINAL PHOSPHATE CYCLASE"/>
    <property type="match status" value="1"/>
</dbReference>
<dbReference type="InterPro" id="IPR000228">
    <property type="entry name" value="RNA3'_term_phos_cyc"/>
</dbReference>
<evidence type="ECO:0000256" key="6">
    <source>
        <dbReference type="PIRSR" id="PIRSR005378-2"/>
    </source>
</evidence>
<keyword evidence="4 6" id="KW-0547">Nucleotide-binding</keyword>
<dbReference type="NCBIfam" id="TIGR03399">
    <property type="entry name" value="RNA_3prim_cycl"/>
    <property type="match status" value="1"/>
</dbReference>
<dbReference type="EC" id="6.5.1.4" evidence="2"/>
<gene>
    <name evidence="9" type="ORF">GUITHDRAFT_162235</name>
</gene>
<evidence type="ECO:0000313" key="10">
    <source>
        <dbReference type="EnsemblProtists" id="EKX49068"/>
    </source>
</evidence>
<evidence type="ECO:0000256" key="1">
    <source>
        <dbReference type="ARBA" id="ARBA00009206"/>
    </source>
</evidence>